<reference evidence="2" key="1">
    <citation type="journal article" date="2014" name="Int. J. Syst. Evol. Microbiol.">
        <title>Complete genome sequence of Corynebacterium casei LMG S-19264T (=DSM 44701T), isolated from a smear-ripened cheese.</title>
        <authorList>
            <consortium name="US DOE Joint Genome Institute (JGI-PGF)"/>
            <person name="Walter F."/>
            <person name="Albersmeier A."/>
            <person name="Kalinowski J."/>
            <person name="Ruckert C."/>
        </authorList>
    </citation>
    <scope>NUCLEOTIDE SEQUENCE</scope>
    <source>
        <strain evidence="2">CGMCC 4.7308</strain>
    </source>
</reference>
<dbReference type="Proteomes" id="UP000655208">
    <property type="component" value="Unassembled WGS sequence"/>
</dbReference>
<reference evidence="2" key="2">
    <citation type="submission" date="2020-09" db="EMBL/GenBank/DDBJ databases">
        <authorList>
            <person name="Sun Q."/>
            <person name="Zhou Y."/>
        </authorList>
    </citation>
    <scope>NUCLEOTIDE SEQUENCE</scope>
    <source>
        <strain evidence="2">CGMCC 4.7308</strain>
    </source>
</reference>
<comment type="caution">
    <text evidence="2">The sequence shown here is derived from an EMBL/GenBank/DDBJ whole genome shotgun (WGS) entry which is preliminary data.</text>
</comment>
<dbReference type="EMBL" id="BMNA01000016">
    <property type="protein sequence ID" value="GGM16334.1"/>
    <property type="molecule type" value="Genomic_DNA"/>
</dbReference>
<dbReference type="GO" id="GO:0016836">
    <property type="term" value="F:hydro-lyase activity"/>
    <property type="evidence" value="ECO:0007669"/>
    <property type="project" value="TreeGrafter"/>
</dbReference>
<dbReference type="Pfam" id="PF05544">
    <property type="entry name" value="Pro_racemase"/>
    <property type="match status" value="1"/>
</dbReference>
<organism evidence="2 3">
    <name type="scientific">Nakamurella endophytica</name>
    <dbReference type="NCBI Taxonomy" id="1748367"/>
    <lineage>
        <taxon>Bacteria</taxon>
        <taxon>Bacillati</taxon>
        <taxon>Actinomycetota</taxon>
        <taxon>Actinomycetes</taxon>
        <taxon>Nakamurellales</taxon>
        <taxon>Nakamurellaceae</taxon>
        <taxon>Nakamurella</taxon>
    </lineage>
</organism>
<dbReference type="Gene3D" id="3.10.310.10">
    <property type="entry name" value="Diaminopimelate Epimerase, Chain A, domain 1"/>
    <property type="match status" value="2"/>
</dbReference>
<comment type="similarity">
    <text evidence="1">Belongs to the proline racemase family.</text>
</comment>
<dbReference type="PANTHER" id="PTHR33442:SF1">
    <property type="entry name" value="TRANS-3-HYDROXY-L-PROLINE DEHYDRATASE"/>
    <property type="match status" value="1"/>
</dbReference>
<protein>
    <submittedName>
        <fullName evidence="2">Proline racemase</fullName>
    </submittedName>
</protein>
<dbReference type="RefSeq" id="WP_188944687.1">
    <property type="nucleotide sequence ID" value="NZ_BMNA01000016.1"/>
</dbReference>
<keyword evidence="3" id="KW-1185">Reference proteome</keyword>
<dbReference type="PANTHER" id="PTHR33442">
    <property type="entry name" value="TRANS-3-HYDROXY-L-PROLINE DEHYDRATASE"/>
    <property type="match status" value="1"/>
</dbReference>
<gene>
    <name evidence="2" type="ORF">GCM10011594_40530</name>
</gene>
<accession>A0A917WN08</accession>
<dbReference type="PIRSF" id="PIRSF029792">
    <property type="entry name" value="Pro_racemase"/>
    <property type="match status" value="1"/>
</dbReference>
<proteinExistence type="inferred from homology"/>
<evidence type="ECO:0000313" key="3">
    <source>
        <dbReference type="Proteomes" id="UP000655208"/>
    </source>
</evidence>
<evidence type="ECO:0000313" key="2">
    <source>
        <dbReference type="EMBL" id="GGM16334.1"/>
    </source>
</evidence>
<evidence type="ECO:0000256" key="1">
    <source>
        <dbReference type="ARBA" id="ARBA00007529"/>
    </source>
</evidence>
<dbReference type="SFLD" id="SFLDS00028">
    <property type="entry name" value="Proline_Racemase"/>
    <property type="match status" value="1"/>
</dbReference>
<dbReference type="InterPro" id="IPR008794">
    <property type="entry name" value="Pro_racemase_fam"/>
</dbReference>
<sequence>MSWRTVDYHTAGEPFRIVVQGPEIAGDTVLGRRQSARTAGGEADRVRALLCREPRGHAGMYGCYLVPPDPAPDPAVTGVLFWHNDGFSTACGHGTIALGCWAVDEGLVPAPDDGAVDVPLDVPSGRVVATVLRSAGRTTAVRFTNVPSFPVARRLPATVGGRTVEVDVAWGGALYACMPAEALGLSVTTADLSRLVEAAREVQRVLDAHPASRHPTDDRLSGIYGVVFFDELGDTAAAVRQRTVTVFAAGQVDRSPCGSGTSARLALLHADGRVGPSRPLEHRSIVDTVFTGRVLDRDGGRSWSGDPAVVTEVEGMARRTGEHRFVLDPEDELPQGFLL</sequence>
<dbReference type="AlphaFoldDB" id="A0A917WN08"/>
<dbReference type="SUPFAM" id="SSF54506">
    <property type="entry name" value="Diaminopimelate epimerase-like"/>
    <property type="match status" value="1"/>
</dbReference>
<name>A0A917WN08_9ACTN</name>